<dbReference type="PANTHER" id="PTHR43775:SF51">
    <property type="entry name" value="INACTIVE PHENOLPHTHIOCEROL SYNTHESIS POLYKETIDE SYNTHASE TYPE I PKS1-RELATED"/>
    <property type="match status" value="1"/>
</dbReference>
<dbReference type="SUPFAM" id="SSF51735">
    <property type="entry name" value="NAD(P)-binding Rossmann-fold domains"/>
    <property type="match status" value="2"/>
</dbReference>
<dbReference type="SMART" id="SM00825">
    <property type="entry name" value="PKS_KS"/>
    <property type="match status" value="1"/>
</dbReference>
<evidence type="ECO:0000259" key="13">
    <source>
        <dbReference type="PROSITE" id="PS52019"/>
    </source>
</evidence>
<evidence type="ECO:0000259" key="12">
    <source>
        <dbReference type="PROSITE" id="PS52004"/>
    </source>
</evidence>
<keyword evidence="2" id="KW-0596">Phosphopantetheine</keyword>
<dbReference type="SUPFAM" id="SSF47336">
    <property type="entry name" value="ACP-like"/>
    <property type="match status" value="2"/>
</dbReference>
<dbReference type="InterPro" id="IPR020807">
    <property type="entry name" value="PKS_DH"/>
</dbReference>
<dbReference type="InterPro" id="IPR016035">
    <property type="entry name" value="Acyl_Trfase/lysoPLipase"/>
</dbReference>
<keyword evidence="7" id="KW-0511">Multifunctional enzyme</keyword>
<keyword evidence="3" id="KW-0597">Phosphoprotein</keyword>
<feature type="domain" description="Ketosynthase family 3 (KS3)" evidence="12">
    <location>
        <begin position="649"/>
        <end position="1076"/>
    </location>
</feature>
<dbReference type="SUPFAM" id="SSF55048">
    <property type="entry name" value="Probable ACP-binding domain of malonyl-CoA ACP transacylase"/>
    <property type="match status" value="1"/>
</dbReference>
<dbReference type="Pfam" id="PF22953">
    <property type="entry name" value="SpnB_Rossmann"/>
    <property type="match status" value="1"/>
</dbReference>
<dbReference type="InterPro" id="IPR025110">
    <property type="entry name" value="AMP-bd_C"/>
</dbReference>
<dbReference type="InterPro" id="IPR045851">
    <property type="entry name" value="AMP-bd_C_sf"/>
</dbReference>
<dbReference type="Pfam" id="PF08659">
    <property type="entry name" value="KR"/>
    <property type="match status" value="1"/>
</dbReference>
<dbReference type="Gene3D" id="3.10.129.110">
    <property type="entry name" value="Polyketide synthase dehydratase"/>
    <property type="match status" value="1"/>
</dbReference>
<keyword evidence="4" id="KW-0808">Transferase</keyword>
<feature type="region of interest" description="Disordered" evidence="10">
    <location>
        <begin position="622"/>
        <end position="646"/>
    </location>
</feature>
<evidence type="ECO:0000256" key="4">
    <source>
        <dbReference type="ARBA" id="ARBA00022679"/>
    </source>
</evidence>
<gene>
    <name evidence="14" type="ORF">GCM10010389_63790</name>
</gene>
<dbReference type="PANTHER" id="PTHR43775">
    <property type="entry name" value="FATTY ACID SYNTHASE"/>
    <property type="match status" value="1"/>
</dbReference>
<dbReference type="InterPro" id="IPR013968">
    <property type="entry name" value="PKS_KR"/>
</dbReference>
<dbReference type="InterPro" id="IPR000873">
    <property type="entry name" value="AMP-dep_synth/lig_dom"/>
</dbReference>
<dbReference type="GO" id="GO:0006633">
    <property type="term" value="P:fatty acid biosynthetic process"/>
    <property type="evidence" value="ECO:0007669"/>
    <property type="project" value="InterPro"/>
</dbReference>
<proteinExistence type="predicted"/>
<keyword evidence="6" id="KW-0045">Antibiotic biosynthesis</keyword>
<evidence type="ECO:0000256" key="10">
    <source>
        <dbReference type="SAM" id="MobiDB-lite"/>
    </source>
</evidence>
<protein>
    <recommendedName>
        <fullName evidence="16">Polyketide synthase</fullName>
    </recommendedName>
</protein>
<feature type="domain" description="Carrier" evidence="11">
    <location>
        <begin position="2337"/>
        <end position="2412"/>
    </location>
</feature>
<dbReference type="InterPro" id="IPR042104">
    <property type="entry name" value="PKS_dehydratase_sf"/>
</dbReference>
<dbReference type="Gene3D" id="3.30.300.30">
    <property type="match status" value="1"/>
</dbReference>
<dbReference type="PROSITE" id="PS00012">
    <property type="entry name" value="PHOSPHOPANTETHEINE"/>
    <property type="match status" value="1"/>
</dbReference>
<dbReference type="SMART" id="SM00822">
    <property type="entry name" value="PKS_KR"/>
    <property type="match status" value="1"/>
</dbReference>
<dbReference type="InterPro" id="IPR020806">
    <property type="entry name" value="PKS_PP-bd"/>
</dbReference>
<dbReference type="InterPro" id="IPR016036">
    <property type="entry name" value="Malonyl_transacylase_ACP-bd"/>
</dbReference>
<dbReference type="Pfam" id="PF21089">
    <property type="entry name" value="PKS_DH_N"/>
    <property type="match status" value="1"/>
</dbReference>
<dbReference type="Gene3D" id="3.30.70.3290">
    <property type="match status" value="1"/>
</dbReference>
<feature type="region of interest" description="C-terminal hotdog fold" evidence="9">
    <location>
        <begin position="1699"/>
        <end position="1833"/>
    </location>
</feature>
<dbReference type="Pfam" id="PF00550">
    <property type="entry name" value="PP-binding"/>
    <property type="match status" value="2"/>
</dbReference>
<dbReference type="CDD" id="cd00833">
    <property type="entry name" value="PKS"/>
    <property type="match status" value="1"/>
</dbReference>
<keyword evidence="5" id="KW-0677">Repeat</keyword>
<name>A0A918RXU1_9ACTN</name>
<dbReference type="InterPro" id="IPR014030">
    <property type="entry name" value="Ketoacyl_synth_N"/>
</dbReference>
<keyword evidence="15" id="KW-1185">Reference proteome</keyword>
<dbReference type="InterPro" id="IPR057326">
    <property type="entry name" value="KR_dom"/>
</dbReference>
<dbReference type="SUPFAM" id="SSF53901">
    <property type="entry name" value="Thiolase-like"/>
    <property type="match status" value="1"/>
</dbReference>
<dbReference type="PROSITE" id="PS52004">
    <property type="entry name" value="KS3_2"/>
    <property type="match status" value="1"/>
</dbReference>
<feature type="region of interest" description="Disordered" evidence="10">
    <location>
        <begin position="1648"/>
        <end position="1671"/>
    </location>
</feature>
<dbReference type="InterPro" id="IPR020841">
    <property type="entry name" value="PKS_Beta-ketoAc_synthase_dom"/>
</dbReference>
<dbReference type="InterPro" id="IPR049900">
    <property type="entry name" value="PKS_mFAS_DH"/>
</dbReference>
<evidence type="ECO:0000313" key="15">
    <source>
        <dbReference type="Proteomes" id="UP000623010"/>
    </source>
</evidence>
<dbReference type="Proteomes" id="UP000623010">
    <property type="component" value="Unassembled WGS sequence"/>
</dbReference>
<reference evidence="14" key="2">
    <citation type="submission" date="2020-09" db="EMBL/GenBank/DDBJ databases">
        <authorList>
            <person name="Sun Q."/>
            <person name="Ohkuma M."/>
        </authorList>
    </citation>
    <scope>NUCLEOTIDE SEQUENCE</scope>
    <source>
        <strain evidence="14">JCM 5016</strain>
    </source>
</reference>
<comment type="caution">
    <text evidence="14">The sequence shown here is derived from an EMBL/GenBank/DDBJ whole genome shotgun (WGS) entry which is preliminary data.</text>
</comment>
<dbReference type="CDD" id="cd08956">
    <property type="entry name" value="KR_3_FAS_SDR_x"/>
    <property type="match status" value="1"/>
</dbReference>
<dbReference type="PROSITE" id="PS00606">
    <property type="entry name" value="KS3_1"/>
    <property type="match status" value="1"/>
</dbReference>
<evidence type="ECO:0000256" key="2">
    <source>
        <dbReference type="ARBA" id="ARBA00022450"/>
    </source>
</evidence>
<feature type="compositionally biased region" description="Low complexity" evidence="10">
    <location>
        <begin position="628"/>
        <end position="646"/>
    </location>
</feature>
<evidence type="ECO:0000256" key="9">
    <source>
        <dbReference type="PROSITE-ProRule" id="PRU01363"/>
    </source>
</evidence>
<accession>A0A918RXU1</accession>
<dbReference type="InterPro" id="IPR036736">
    <property type="entry name" value="ACP-like_sf"/>
</dbReference>
<dbReference type="SMART" id="SM00823">
    <property type="entry name" value="PKS_PP"/>
    <property type="match status" value="2"/>
</dbReference>
<dbReference type="InterPro" id="IPR016039">
    <property type="entry name" value="Thiolase-like"/>
</dbReference>
<feature type="compositionally biased region" description="Pro residues" evidence="10">
    <location>
        <begin position="537"/>
        <end position="550"/>
    </location>
</feature>
<dbReference type="InterPro" id="IPR036291">
    <property type="entry name" value="NAD(P)-bd_dom_sf"/>
</dbReference>
<evidence type="ECO:0000259" key="11">
    <source>
        <dbReference type="PROSITE" id="PS50075"/>
    </source>
</evidence>
<dbReference type="PROSITE" id="PS00455">
    <property type="entry name" value="AMP_BINDING"/>
    <property type="match status" value="1"/>
</dbReference>
<evidence type="ECO:0000256" key="3">
    <source>
        <dbReference type="ARBA" id="ARBA00022553"/>
    </source>
</evidence>
<dbReference type="InterPro" id="IPR001227">
    <property type="entry name" value="Ac_transferase_dom_sf"/>
</dbReference>
<dbReference type="InterPro" id="IPR009081">
    <property type="entry name" value="PP-bd_ACP"/>
</dbReference>
<dbReference type="InterPro" id="IPR020845">
    <property type="entry name" value="AMP-binding_CS"/>
</dbReference>
<dbReference type="Pfam" id="PF00501">
    <property type="entry name" value="AMP-binding"/>
    <property type="match status" value="1"/>
</dbReference>
<evidence type="ECO:0000256" key="7">
    <source>
        <dbReference type="ARBA" id="ARBA00023268"/>
    </source>
</evidence>
<dbReference type="Pfam" id="PF02801">
    <property type="entry name" value="Ketoacyl-synt_C"/>
    <property type="match status" value="1"/>
</dbReference>
<dbReference type="SUPFAM" id="SSF52151">
    <property type="entry name" value="FabD/lysophospholipase-like"/>
    <property type="match status" value="1"/>
</dbReference>
<feature type="region of interest" description="Disordered" evidence="10">
    <location>
        <begin position="521"/>
        <end position="557"/>
    </location>
</feature>
<dbReference type="Gene3D" id="3.40.50.12780">
    <property type="entry name" value="N-terminal domain of ligase-like"/>
    <property type="match status" value="1"/>
</dbReference>
<dbReference type="InterPro" id="IPR050091">
    <property type="entry name" value="PKS_NRPS_Biosynth_Enz"/>
</dbReference>
<dbReference type="GO" id="GO:0004312">
    <property type="term" value="F:fatty acid synthase activity"/>
    <property type="evidence" value="ECO:0007669"/>
    <property type="project" value="TreeGrafter"/>
</dbReference>
<comment type="pathway">
    <text evidence="1">Antibiotic biosynthesis.</text>
</comment>
<evidence type="ECO:0000256" key="6">
    <source>
        <dbReference type="ARBA" id="ARBA00023194"/>
    </source>
</evidence>
<dbReference type="Pfam" id="PF13193">
    <property type="entry name" value="AMP-binding_C"/>
    <property type="match status" value="1"/>
</dbReference>
<dbReference type="Gene3D" id="1.10.1200.10">
    <property type="entry name" value="ACP-like"/>
    <property type="match status" value="2"/>
</dbReference>
<dbReference type="InterPro" id="IPR014043">
    <property type="entry name" value="Acyl_transferase_dom"/>
</dbReference>
<dbReference type="InterPro" id="IPR006162">
    <property type="entry name" value="Ppantetheine_attach_site"/>
</dbReference>
<dbReference type="GO" id="GO:0004315">
    <property type="term" value="F:3-oxoacyl-[acyl-carrier-protein] synthase activity"/>
    <property type="evidence" value="ECO:0007669"/>
    <property type="project" value="InterPro"/>
</dbReference>
<dbReference type="GO" id="GO:0033068">
    <property type="term" value="P:macrolide biosynthetic process"/>
    <property type="evidence" value="ECO:0007669"/>
    <property type="project" value="UniProtKB-ARBA"/>
</dbReference>
<dbReference type="PROSITE" id="PS50075">
    <property type="entry name" value="CARRIER"/>
    <property type="match status" value="2"/>
</dbReference>
<dbReference type="Gene3D" id="3.40.47.10">
    <property type="match status" value="1"/>
</dbReference>
<dbReference type="InterPro" id="IPR042099">
    <property type="entry name" value="ANL_N_sf"/>
</dbReference>
<dbReference type="GO" id="GO:0031177">
    <property type="term" value="F:phosphopantetheine binding"/>
    <property type="evidence" value="ECO:0007669"/>
    <property type="project" value="InterPro"/>
</dbReference>
<dbReference type="Pfam" id="PF00698">
    <property type="entry name" value="Acyl_transf_1"/>
    <property type="match status" value="1"/>
</dbReference>
<evidence type="ECO:0000256" key="8">
    <source>
        <dbReference type="ARBA" id="ARBA00023315"/>
    </source>
</evidence>
<dbReference type="Gene3D" id="3.40.50.720">
    <property type="entry name" value="NAD(P)-binding Rossmann-like Domain"/>
    <property type="match status" value="1"/>
</dbReference>
<feature type="domain" description="PKS/mFAS DH" evidence="13">
    <location>
        <begin position="1562"/>
        <end position="1833"/>
    </location>
</feature>
<dbReference type="Pfam" id="PF16197">
    <property type="entry name" value="KAsynt_C_assoc"/>
    <property type="match status" value="1"/>
</dbReference>
<dbReference type="PROSITE" id="PS52019">
    <property type="entry name" value="PKS_MFAS_DH"/>
    <property type="match status" value="1"/>
</dbReference>
<feature type="domain" description="Carrier" evidence="11">
    <location>
        <begin position="556"/>
        <end position="631"/>
    </location>
</feature>
<dbReference type="FunFam" id="1.10.1200.10:FF:000007">
    <property type="entry name" value="Probable polyketide synthase pks17"/>
    <property type="match status" value="1"/>
</dbReference>
<evidence type="ECO:0000313" key="14">
    <source>
        <dbReference type="EMBL" id="GHA16536.1"/>
    </source>
</evidence>
<dbReference type="FunFam" id="3.40.47.10:FF:000019">
    <property type="entry name" value="Polyketide synthase type I"/>
    <property type="match status" value="1"/>
</dbReference>
<dbReference type="InterPro" id="IPR049552">
    <property type="entry name" value="PKS_DH_N"/>
</dbReference>
<reference evidence="14" key="1">
    <citation type="journal article" date="2014" name="Int. J. Syst. Evol. Microbiol.">
        <title>Complete genome sequence of Corynebacterium casei LMG S-19264T (=DSM 44701T), isolated from a smear-ripened cheese.</title>
        <authorList>
            <consortium name="US DOE Joint Genome Institute (JGI-PGF)"/>
            <person name="Walter F."/>
            <person name="Albersmeier A."/>
            <person name="Kalinowski J."/>
            <person name="Ruckert C."/>
        </authorList>
    </citation>
    <scope>NUCLEOTIDE SEQUENCE</scope>
    <source>
        <strain evidence="14">JCM 5016</strain>
    </source>
</reference>
<evidence type="ECO:0008006" key="16">
    <source>
        <dbReference type="Google" id="ProtNLM"/>
    </source>
</evidence>
<dbReference type="Gene3D" id="3.40.366.10">
    <property type="entry name" value="Malonyl-Coenzyme A Acyl Carrier Protein, domain 2"/>
    <property type="match status" value="1"/>
</dbReference>
<dbReference type="Pfam" id="PF00109">
    <property type="entry name" value="ketoacyl-synt"/>
    <property type="match status" value="1"/>
</dbReference>
<dbReference type="EMBL" id="BMWH01000044">
    <property type="protein sequence ID" value="GHA16536.1"/>
    <property type="molecule type" value="Genomic_DNA"/>
</dbReference>
<evidence type="ECO:0000256" key="1">
    <source>
        <dbReference type="ARBA" id="ARBA00004792"/>
    </source>
</evidence>
<dbReference type="InterPro" id="IPR032821">
    <property type="entry name" value="PKS_assoc"/>
</dbReference>
<dbReference type="SMART" id="SM00826">
    <property type="entry name" value="PKS_DH"/>
    <property type="match status" value="1"/>
</dbReference>
<dbReference type="InterPro" id="IPR018201">
    <property type="entry name" value="Ketoacyl_synth_AS"/>
</dbReference>
<dbReference type="SMART" id="SM00827">
    <property type="entry name" value="PKS_AT"/>
    <property type="match status" value="1"/>
</dbReference>
<keyword evidence="8" id="KW-0012">Acyltransferase</keyword>
<dbReference type="FunFam" id="3.40.366.10:FF:000002">
    <property type="entry name" value="Probable polyketide synthase 2"/>
    <property type="match status" value="1"/>
</dbReference>
<dbReference type="InterPro" id="IPR055123">
    <property type="entry name" value="SpnB-like_Rossmann"/>
</dbReference>
<dbReference type="SUPFAM" id="SSF56801">
    <property type="entry name" value="Acetyl-CoA synthetase-like"/>
    <property type="match status" value="1"/>
</dbReference>
<comment type="caution">
    <text evidence="9">Lacks conserved residue(s) required for the propagation of feature annotation.</text>
</comment>
<feature type="region of interest" description="N-terminal hotdog fold" evidence="9">
    <location>
        <begin position="1562"/>
        <end position="1687"/>
    </location>
</feature>
<sequence length="2414" mass="250447">MSDTVSDTLRTELIRPLHELLDRHARRLPGKVAFRDAHRAVTYGELAQRTRRLAGHLADLGVGRGDRVLLRLGNRVEMVEGYLAVARAGAVGVPVDPHGSDAELAHHLRDSGAVLVLTGASGAAQVLAATDGGARVRVVVAGACDAPRDVPRFETLATTEPAAPARDDLGLDEPAWMLYTSGTTGRPKGVVSTQRTSLWATAACNAPLLGLSADDRVLWPMPLFHAVSHNIGVLGVLAVGATARVMEGAAADEVVEAAARERATFLVGVPTLYHRMTEVARREDVALPELRVCMAAGAPCPQALHDAFEDAFGIRLIDSYGSTETGGAITTHTPGGPRVPGSCGRPLPGVALRLTDPRGGAEVAPGEEGEVWVSSPALMLGYHGNPEATREVLSDGWYRTGDLGRLDADGFLTLTGRVKELVIRGGENIHPTEVEQVLARVPGVADAAVAGRPHDVLGEVPVAYVVPGPDGVDPALLLDTCRRELSYFKVPDEFRAVAAIPRTPSGKIARQRLAGLTGTLLLENPAVRQRPDTRPGPGRPEPAPAGPPAGGPAGGGRSLELVRTAVADVLGLASAADVDPDRALHALGFTSLAAVALRDRLSAATGRRLSAALAYDHPTPRALAAHLDGTPPGTGPADGASEATAAGADEPVAVVAMGCRLPGGVRSPEELWELLLAETDTVGPLPTDRGWDLDRLIDGRPGGAGTSAARQGAFLDDPDRFDAAFFGISPREALAMDPQQRLLLETAWETLERAGLDPATLRGSRTGVFAGVMHNGYGPGPGDPVPEDVEGHLGNGVAAGVASGRIAYTLGLEGPAVTVDTACSSSLVAIHLAVQSLRRGECTMALAGGATVMATPAALVEFSRQGALSGDGRCKAYAAAADGTGFSEGVGLVLLERLSDARRHGHPVLAVVRGSAINQDGASNGLTAPNGPAQQRVIRAALADAGLTPADVDLIEGHGTGTTLGDPVEAGALLATYGRERPQDSPAWLGSVKSNLGHTQAAAGVTGLIKAVLALRHGVLPRTLHVDAPSPHVDWAEGGLRLLTKAAPWPRTGRPRRAAVSSFGASGTNAHVVLEADEHAEHAEHGEWAEHAERIEQGGRAGGATPGAVLPLVVSARDEEALRAQAGHVADFLERHPGVPQEWAARALAGTRTVFAHRAAVTGADREETVAALRAVAAGTADARAVTGSGPVLGDPVLVFPGQGSQWPGMARELLDEDGPFARRLAECGRALEPFVDWNPAGVLRQEPGQPGLDRVDVVQPVLWAVMVALAAAWQEAGVEPAAVVGHSQGEIAAAVVAGALSLEDGARVAALRSRLIARLAGDGGMLSLALDAGEARDLIGALGIRACVAAVNGPAATVVSGPAADLDRLQEHCDAHGVRARRAPVDYASHSPYVEELRDDLEAALAPLAPRAARVPFYSSLTGGPVAGEELDAGYWYRNLRHTVEFDTAVRAALADGHRAFVEVSAHPLLTMPLQQTLQQVLPADAAYTVRDTLRRDHGGPREMRAAVARAWAHGVTLHQRPVPPPPGLPTYPFRGGRYWLTATPGTSRGVFGGGAVATGHPLLGAAVELPDSAAVVFTGRLTAGAQPWLLPARDDATTPAPDWLFVELALTAGDFVGCRRLHSLVTHAPLLPPASGAVQLRVTVGEPDEAGGRPVSVHSRRGDRAAGRPWTCHATGTLGADGPPPAWDLQAWPPAEAQPVPPSELPADRTAGAGGEGVVRAVWRRGDELFAELAAPDALRDDTARHGLHPVLGDAVLHPLRAEDAPPPAAGSWRPVWRGVSLHATGAAVLRVRITARQDGTFLVRAADATGAPVLTVDSLTREPVSRDAVRAAAAAQQDALFTVEWTETDPDALLAAAPAAAPATWAVVGEDPLRARSGLMSAGQYAEAYPDLDALAAAVAAGRAAPEVVVATCAPAPDGARGDALVGAVHDTTRRALALAQTWVARPAFEGGRLVFLTRGAVPVADGPEEQAGPDPAGAAVWGLVRSAQTEFPGRFLLVDTDAGKTSWRTLLKTVRCDEPQWALRRRTARVPRLARPAAVPGAAPPPADGRGTVLITGGTGTLGSAVARHLVAEHGVRHLLLTSRQGMAAPGAADLRDELAALGAQVTVAACDAGDRAALADLLAAIPADRPLRAVLHTAGVFDDGVLPSLTPERLSAVLRPKADAAVNLLELTRDAGLTQFVLFSSVAGVLGGQGQGNYAAANAFLDALAHRARAQGVPATSIAWGLWEATGGPEGRLADADRERMARRGIRPLPVGQGLHLLDAARAAARPLTVAAHLDPAVLRERARAGEAPAALRGLLPAAARPAARNAPAEATELKHRLAAMTEEERRQTVTDLVRGHIATVLGHSSPDAVDVTARLRGLGFDSLTALNLRNALAADTKLNLATTVVFEHDTPAELARYLTKELLA</sequence>
<organism evidence="14 15">
    <name type="scientific">Streptomyces echinoruber</name>
    <dbReference type="NCBI Taxonomy" id="68898"/>
    <lineage>
        <taxon>Bacteria</taxon>
        <taxon>Bacillati</taxon>
        <taxon>Actinomycetota</taxon>
        <taxon>Actinomycetes</taxon>
        <taxon>Kitasatosporales</taxon>
        <taxon>Streptomycetaceae</taxon>
        <taxon>Streptomyces</taxon>
    </lineage>
</organism>
<evidence type="ECO:0000256" key="5">
    <source>
        <dbReference type="ARBA" id="ARBA00022737"/>
    </source>
</evidence>
<dbReference type="InterPro" id="IPR014031">
    <property type="entry name" value="Ketoacyl_synth_C"/>
</dbReference>